<dbReference type="AlphaFoldDB" id="A0A229SXQ8"/>
<gene>
    <name evidence="2" type="ORF">CF165_30800</name>
</gene>
<dbReference type="PIRSF" id="PIRSF020606">
    <property type="entry name" value="UCP020606"/>
    <property type="match status" value="1"/>
</dbReference>
<keyword evidence="1" id="KW-0812">Transmembrane</keyword>
<dbReference type="Proteomes" id="UP000215199">
    <property type="component" value="Unassembled WGS sequence"/>
</dbReference>
<dbReference type="InterPro" id="IPR014509">
    <property type="entry name" value="YjdF-like"/>
</dbReference>
<evidence type="ECO:0008006" key="4">
    <source>
        <dbReference type="Google" id="ProtNLM"/>
    </source>
</evidence>
<dbReference type="OrthoDB" id="9786473at2"/>
<comment type="caution">
    <text evidence="2">The sequence shown here is derived from an EMBL/GenBank/DDBJ whole genome shotgun (WGS) entry which is preliminary data.</text>
</comment>
<evidence type="ECO:0000313" key="2">
    <source>
        <dbReference type="EMBL" id="OXM63289.1"/>
    </source>
</evidence>
<feature type="transmembrane region" description="Helical" evidence="1">
    <location>
        <begin position="175"/>
        <end position="193"/>
    </location>
</feature>
<organism evidence="2 3">
    <name type="scientific">Amycolatopsis vastitatis</name>
    <dbReference type="NCBI Taxonomy" id="1905142"/>
    <lineage>
        <taxon>Bacteria</taxon>
        <taxon>Bacillati</taxon>
        <taxon>Actinomycetota</taxon>
        <taxon>Actinomycetes</taxon>
        <taxon>Pseudonocardiales</taxon>
        <taxon>Pseudonocardiaceae</taxon>
        <taxon>Amycolatopsis</taxon>
    </lineage>
</organism>
<feature type="transmembrane region" description="Helical" evidence="1">
    <location>
        <begin position="100"/>
        <end position="120"/>
    </location>
</feature>
<dbReference type="EMBL" id="NMUL01000034">
    <property type="protein sequence ID" value="OXM63289.1"/>
    <property type="molecule type" value="Genomic_DNA"/>
</dbReference>
<dbReference type="Pfam" id="PF09997">
    <property type="entry name" value="DUF2238"/>
    <property type="match status" value="1"/>
</dbReference>
<name>A0A229SXQ8_9PSEU</name>
<reference evidence="3" key="1">
    <citation type="submission" date="2017-07" db="EMBL/GenBank/DDBJ databases">
        <title>Comparative genome mining reveals phylogenetic distribution patterns of secondary metabolites in Amycolatopsis.</title>
        <authorList>
            <person name="Adamek M."/>
            <person name="Alanjary M."/>
            <person name="Sales-Ortells H."/>
            <person name="Goodfellow M."/>
            <person name="Bull A.T."/>
            <person name="Kalinowski J."/>
            <person name="Ziemert N."/>
        </authorList>
    </citation>
    <scope>NUCLEOTIDE SEQUENCE [LARGE SCALE GENOMIC DNA]</scope>
    <source>
        <strain evidence="3">H5</strain>
    </source>
</reference>
<accession>A0A229SXQ8</accession>
<evidence type="ECO:0000256" key="1">
    <source>
        <dbReference type="SAM" id="Phobius"/>
    </source>
</evidence>
<sequence>MVRGAGRAEGTLLAGVVLAALVVTGVQARSPGTWFMEVVWVLIGLPLVVALRKRFPLTRLLCWLLVLHALVLCYGGQYTYAETPLGEWVQHWLGTKRNDYDRLGHFVQGFVPAVAVREVLLRRTPLRPGGWVAFLTVSVCLAISACFEFVEWFSALVAGSGADAFLATQGDVWDTQWDMFLCLCGAVVSVLVWRRVHDRQLGESVRDAPAAE</sequence>
<feature type="transmembrane region" description="Helical" evidence="1">
    <location>
        <begin position="38"/>
        <end position="55"/>
    </location>
</feature>
<dbReference type="RefSeq" id="WP_093951100.1">
    <property type="nucleotide sequence ID" value="NZ_NMUL01000034.1"/>
</dbReference>
<keyword evidence="1" id="KW-1133">Transmembrane helix</keyword>
<proteinExistence type="predicted"/>
<feature type="transmembrane region" description="Helical" evidence="1">
    <location>
        <begin position="60"/>
        <end position="80"/>
    </location>
</feature>
<evidence type="ECO:0000313" key="3">
    <source>
        <dbReference type="Proteomes" id="UP000215199"/>
    </source>
</evidence>
<keyword evidence="1" id="KW-0472">Membrane</keyword>
<protein>
    <recommendedName>
        <fullName evidence="4">DUF2238 domain-containing protein</fullName>
    </recommendedName>
</protein>
<dbReference type="InterPro" id="IPR058534">
    <property type="entry name" value="YjdF"/>
</dbReference>
<feature type="transmembrane region" description="Helical" evidence="1">
    <location>
        <begin position="132"/>
        <end position="155"/>
    </location>
</feature>
<keyword evidence="3" id="KW-1185">Reference proteome</keyword>